<gene>
    <name evidence="2" type="ORF">GBAR_LOCUS21</name>
</gene>
<dbReference type="PANTHER" id="PTHR46599:SF2">
    <property type="entry name" value="PIGGYBAC TRANSPOSABLE ELEMENT-DERIVED PROTEIN 4-LIKE"/>
    <property type="match status" value="1"/>
</dbReference>
<sequence>MGIVKLPALDDYWKVDPFLHFPPIASRISRQRFRDISRYLHFVDNTQLVPRGQPGYDKLGKVRPVIDHCSRVFRESYDPHCECAADEAMIKCQSRTSLKQYIPQKPVKRGIKVWVRADSHNGYFSQFEVYQGKGSNTTPELGLGGSVVKTLTRPLVGKHHHIFMDNFFTSPALFMDLLQDGIYACGTVRSNRRGFPQDLKGETNLEEQGGFHSSTVWSVDGNSLVGQQAGASDGDQCPARCERDCQTQAH</sequence>
<accession>A0AA35VZK3</accession>
<dbReference type="InterPro" id="IPR029526">
    <property type="entry name" value="PGBD"/>
</dbReference>
<dbReference type="AlphaFoldDB" id="A0AA35VZK3"/>
<comment type="caution">
    <text evidence="2">The sequence shown here is derived from an EMBL/GenBank/DDBJ whole genome shotgun (WGS) entry which is preliminary data.</text>
</comment>
<dbReference type="PANTHER" id="PTHR46599">
    <property type="entry name" value="PIGGYBAC TRANSPOSABLE ELEMENT-DERIVED PROTEIN 4"/>
    <property type="match status" value="1"/>
</dbReference>
<dbReference type="Pfam" id="PF13843">
    <property type="entry name" value="DDE_Tnp_1_7"/>
    <property type="match status" value="1"/>
</dbReference>
<proteinExistence type="predicted"/>
<feature type="domain" description="PiggyBac transposable element-derived protein" evidence="1">
    <location>
        <begin position="1"/>
        <end position="205"/>
    </location>
</feature>
<reference evidence="2" key="1">
    <citation type="submission" date="2023-03" db="EMBL/GenBank/DDBJ databases">
        <authorList>
            <person name="Steffen K."/>
            <person name="Cardenas P."/>
        </authorList>
    </citation>
    <scope>NUCLEOTIDE SEQUENCE</scope>
</reference>
<dbReference type="Proteomes" id="UP001174909">
    <property type="component" value="Unassembled WGS sequence"/>
</dbReference>
<protein>
    <submittedName>
        <fullName evidence="2">PiggyBac transposable element-derived protein 4</fullName>
    </submittedName>
</protein>
<dbReference type="EMBL" id="CASHTH010000002">
    <property type="protein sequence ID" value="CAI7988605.1"/>
    <property type="molecule type" value="Genomic_DNA"/>
</dbReference>
<evidence type="ECO:0000259" key="1">
    <source>
        <dbReference type="Pfam" id="PF13843"/>
    </source>
</evidence>
<evidence type="ECO:0000313" key="3">
    <source>
        <dbReference type="Proteomes" id="UP001174909"/>
    </source>
</evidence>
<name>A0AA35VZK3_GEOBA</name>
<organism evidence="2 3">
    <name type="scientific">Geodia barretti</name>
    <name type="common">Barrett's horny sponge</name>
    <dbReference type="NCBI Taxonomy" id="519541"/>
    <lineage>
        <taxon>Eukaryota</taxon>
        <taxon>Metazoa</taxon>
        <taxon>Porifera</taxon>
        <taxon>Demospongiae</taxon>
        <taxon>Heteroscleromorpha</taxon>
        <taxon>Tetractinellida</taxon>
        <taxon>Astrophorina</taxon>
        <taxon>Geodiidae</taxon>
        <taxon>Geodia</taxon>
    </lineage>
</organism>
<keyword evidence="3" id="KW-1185">Reference proteome</keyword>
<evidence type="ECO:0000313" key="2">
    <source>
        <dbReference type="EMBL" id="CAI7988605.1"/>
    </source>
</evidence>